<dbReference type="Proteomes" id="UP001595616">
    <property type="component" value="Unassembled WGS sequence"/>
</dbReference>
<evidence type="ECO:0000259" key="1">
    <source>
        <dbReference type="Pfam" id="PF12706"/>
    </source>
</evidence>
<feature type="domain" description="Metallo-beta-lactamase" evidence="1">
    <location>
        <begin position="101"/>
        <end position="297"/>
    </location>
</feature>
<dbReference type="PANTHER" id="PTHR15032">
    <property type="entry name" value="N-ACYL-PHOSPHATIDYLETHANOLAMINE-HYDROLYZING PHOSPHOLIPASE D"/>
    <property type="match status" value="1"/>
</dbReference>
<gene>
    <name evidence="2" type="ORF">ACFOOI_01405</name>
</gene>
<dbReference type="SUPFAM" id="SSF56281">
    <property type="entry name" value="Metallo-hydrolase/oxidoreductase"/>
    <property type="match status" value="1"/>
</dbReference>
<dbReference type="EMBL" id="JBHRYQ010000001">
    <property type="protein sequence ID" value="MFC3809297.1"/>
    <property type="molecule type" value="Genomic_DNA"/>
</dbReference>
<dbReference type="PANTHER" id="PTHR15032:SF4">
    <property type="entry name" value="N-ACYL-PHOSPHATIDYLETHANOLAMINE-HYDROLYZING PHOSPHOLIPASE D"/>
    <property type="match status" value="1"/>
</dbReference>
<accession>A0ABV7YR10</accession>
<dbReference type="InterPro" id="IPR024884">
    <property type="entry name" value="NAPE-PLD"/>
</dbReference>
<organism evidence="2 3">
    <name type="scientific">Lacihabitans lacunae</name>
    <dbReference type="NCBI Taxonomy" id="1028214"/>
    <lineage>
        <taxon>Bacteria</taxon>
        <taxon>Pseudomonadati</taxon>
        <taxon>Bacteroidota</taxon>
        <taxon>Cytophagia</taxon>
        <taxon>Cytophagales</taxon>
        <taxon>Leadbetterellaceae</taxon>
        <taxon>Lacihabitans</taxon>
    </lineage>
</organism>
<dbReference type="Pfam" id="PF12706">
    <property type="entry name" value="Lactamase_B_2"/>
    <property type="match status" value="1"/>
</dbReference>
<sequence length="348" mass="40353">MRKLIQQFGGKITKELQNQYKESENWSDGKFKNLEVTTMDMGVKDIPKMLYKQFTDKAKRQPETPIPIVPFDKEAFLKKDGTFKFIWYGHSVILMRMNGKTILIDPMLGPNASPIAPFKTKRFSENTLDLITDFPEIDLLLISHDHYDHLDYDSILRLKEKTKQFYVALGVKRHLVKWGIEADKIKEFDWWNNANFADIEITYTPTRHFSGRGITDREKSLWGGWVFKTETESIWFSGDGGYGKHFKEIGEKLGPFDFGFMECGQYNEKWHAIHMYPEESVQAAKDAGVKKVMPVHWAGFALAQHAWTEPVDEFAKSAVLNNLEAIYPQIGQLVDPKITQASTEWWKK</sequence>
<proteinExistence type="predicted"/>
<dbReference type="InterPro" id="IPR001279">
    <property type="entry name" value="Metallo-B-lactamas"/>
</dbReference>
<dbReference type="Gene3D" id="3.60.15.10">
    <property type="entry name" value="Ribonuclease Z/Hydroxyacylglutathione hydrolase-like"/>
    <property type="match status" value="1"/>
</dbReference>
<name>A0ABV7YR10_9BACT</name>
<keyword evidence="3" id="KW-1185">Reference proteome</keyword>
<evidence type="ECO:0000313" key="3">
    <source>
        <dbReference type="Proteomes" id="UP001595616"/>
    </source>
</evidence>
<dbReference type="InterPro" id="IPR036866">
    <property type="entry name" value="RibonucZ/Hydroxyglut_hydro"/>
</dbReference>
<comment type="caution">
    <text evidence="2">The sequence shown here is derived from an EMBL/GenBank/DDBJ whole genome shotgun (WGS) entry which is preliminary data.</text>
</comment>
<dbReference type="RefSeq" id="WP_379834152.1">
    <property type="nucleotide sequence ID" value="NZ_JBHRYQ010000001.1"/>
</dbReference>
<evidence type="ECO:0000313" key="2">
    <source>
        <dbReference type="EMBL" id="MFC3809297.1"/>
    </source>
</evidence>
<dbReference type="PIRSF" id="PIRSF038896">
    <property type="entry name" value="NAPE-PLD"/>
    <property type="match status" value="1"/>
</dbReference>
<protein>
    <submittedName>
        <fullName evidence="2">MBL fold metallo-hydrolase</fullName>
    </submittedName>
</protein>
<reference evidence="3" key="1">
    <citation type="journal article" date="2019" name="Int. J. Syst. Evol. Microbiol.">
        <title>The Global Catalogue of Microorganisms (GCM) 10K type strain sequencing project: providing services to taxonomists for standard genome sequencing and annotation.</title>
        <authorList>
            <consortium name="The Broad Institute Genomics Platform"/>
            <consortium name="The Broad Institute Genome Sequencing Center for Infectious Disease"/>
            <person name="Wu L."/>
            <person name="Ma J."/>
        </authorList>
    </citation>
    <scope>NUCLEOTIDE SEQUENCE [LARGE SCALE GENOMIC DNA]</scope>
    <source>
        <strain evidence="3">CECT 7956</strain>
    </source>
</reference>